<feature type="domain" description="Aldehyde dehydrogenase" evidence="4">
    <location>
        <begin position="15"/>
        <end position="478"/>
    </location>
</feature>
<evidence type="ECO:0000256" key="2">
    <source>
        <dbReference type="PROSITE-ProRule" id="PRU10007"/>
    </source>
</evidence>
<accession>A0ABW6SG23</accession>
<dbReference type="Pfam" id="PF00171">
    <property type="entry name" value="Aldedh"/>
    <property type="match status" value="1"/>
</dbReference>
<name>A0ABW6SG23_9NOCA</name>
<organism evidence="5 6">
    <name type="scientific">Nocardia jiangxiensis</name>
    <dbReference type="NCBI Taxonomy" id="282685"/>
    <lineage>
        <taxon>Bacteria</taxon>
        <taxon>Bacillati</taxon>
        <taxon>Actinomycetota</taxon>
        <taxon>Actinomycetes</taxon>
        <taxon>Mycobacteriales</taxon>
        <taxon>Nocardiaceae</taxon>
        <taxon>Nocardia</taxon>
    </lineage>
</organism>
<keyword evidence="6" id="KW-1185">Reference proteome</keyword>
<sequence>MTTTETYEMLIDGKWRAAADSATFASINPFDGESWAQIPTATNSDVDDAVTAARRAFEEGPWATSTPLQRATLLRRFGDLIKDNADELARIQVLENGKLIREVAGQTIALANHCYFFAGVAESPLGETLASSVPNMQVFTVREPIGVVAAITPWNSPLALLLWKLCPALAAGNTVVIKPSEVTPVSTLVLARLIQEAGFPDGVVNVVTGAGPVGAALSEHHGVDKIAFTGSTAVGKKIAVTAAERLARVSLELGGKSPNIVFPDADLAGAVNGVIAGIFAATGQTCMAGSRVLVHEDVYDEFAKALATRTENIRLGDPLDPDTEMGTVACKSQFDKVLSYIEVAKSEGAQLLTGGSRPEDPGLAKGLFVRPTVFGNVTNDMRIAREEVFGPVAVLIKFRDEDDAVRIANDTVFGLAAGVWTRDVARAHRMVRRLRAGSVWVNNYRKTNYVAPFGGFKESGIGRENGFHAIEEYTEVKTAWIDTGNTITDPFNPRA</sequence>
<dbReference type="SUPFAM" id="SSF53720">
    <property type="entry name" value="ALDH-like"/>
    <property type="match status" value="1"/>
</dbReference>
<dbReference type="RefSeq" id="WP_040829937.1">
    <property type="nucleotide sequence ID" value="NZ_JBIAQY010000040.1"/>
</dbReference>
<dbReference type="Gene3D" id="3.40.309.10">
    <property type="entry name" value="Aldehyde Dehydrogenase, Chain A, domain 2"/>
    <property type="match status" value="1"/>
</dbReference>
<dbReference type="Proteomes" id="UP001601992">
    <property type="component" value="Unassembled WGS sequence"/>
</dbReference>
<evidence type="ECO:0000256" key="3">
    <source>
        <dbReference type="RuleBase" id="RU003345"/>
    </source>
</evidence>
<gene>
    <name evidence="5" type="ORF">ACFYXQ_46305</name>
</gene>
<dbReference type="InterPro" id="IPR015590">
    <property type="entry name" value="Aldehyde_DH_dom"/>
</dbReference>
<evidence type="ECO:0000259" key="4">
    <source>
        <dbReference type="Pfam" id="PF00171"/>
    </source>
</evidence>
<keyword evidence="1 3" id="KW-0560">Oxidoreductase</keyword>
<dbReference type="PANTHER" id="PTHR11699">
    <property type="entry name" value="ALDEHYDE DEHYDROGENASE-RELATED"/>
    <property type="match status" value="1"/>
</dbReference>
<evidence type="ECO:0000313" key="6">
    <source>
        <dbReference type="Proteomes" id="UP001601992"/>
    </source>
</evidence>
<dbReference type="PROSITE" id="PS00687">
    <property type="entry name" value="ALDEHYDE_DEHYDR_GLU"/>
    <property type="match status" value="1"/>
</dbReference>
<evidence type="ECO:0000256" key="1">
    <source>
        <dbReference type="ARBA" id="ARBA00023002"/>
    </source>
</evidence>
<feature type="active site" evidence="2">
    <location>
        <position position="252"/>
    </location>
</feature>
<comment type="similarity">
    <text evidence="3">Belongs to the aldehyde dehydrogenase family.</text>
</comment>
<dbReference type="InterPro" id="IPR016160">
    <property type="entry name" value="Ald_DH_CS_CYS"/>
</dbReference>
<reference evidence="5 6" key="1">
    <citation type="submission" date="2024-10" db="EMBL/GenBank/DDBJ databases">
        <title>The Natural Products Discovery Center: Release of the First 8490 Sequenced Strains for Exploring Actinobacteria Biosynthetic Diversity.</title>
        <authorList>
            <person name="Kalkreuter E."/>
            <person name="Kautsar S.A."/>
            <person name="Yang D."/>
            <person name="Bader C.D."/>
            <person name="Teijaro C.N."/>
            <person name="Fluegel L."/>
            <person name="Davis C.M."/>
            <person name="Simpson J.R."/>
            <person name="Lauterbach L."/>
            <person name="Steele A.D."/>
            <person name="Gui C."/>
            <person name="Meng S."/>
            <person name="Li G."/>
            <person name="Viehrig K."/>
            <person name="Ye F."/>
            <person name="Su P."/>
            <person name="Kiefer A.F."/>
            <person name="Nichols A."/>
            <person name="Cepeda A.J."/>
            <person name="Yan W."/>
            <person name="Fan B."/>
            <person name="Jiang Y."/>
            <person name="Adhikari A."/>
            <person name="Zheng C.-J."/>
            <person name="Schuster L."/>
            <person name="Cowan T.M."/>
            <person name="Smanski M.J."/>
            <person name="Chevrette M.G."/>
            <person name="De Carvalho L.P.S."/>
            <person name="Shen B."/>
        </authorList>
    </citation>
    <scope>NUCLEOTIDE SEQUENCE [LARGE SCALE GENOMIC DNA]</scope>
    <source>
        <strain evidence="5 6">NPDC002593</strain>
    </source>
</reference>
<dbReference type="CDD" id="cd07114">
    <property type="entry name" value="ALDH_DhaS"/>
    <property type="match status" value="1"/>
</dbReference>
<dbReference type="Gene3D" id="3.40.605.10">
    <property type="entry name" value="Aldehyde Dehydrogenase, Chain A, domain 1"/>
    <property type="match status" value="1"/>
</dbReference>
<proteinExistence type="inferred from homology"/>
<dbReference type="PROSITE" id="PS00070">
    <property type="entry name" value="ALDEHYDE_DEHYDR_CYS"/>
    <property type="match status" value="1"/>
</dbReference>
<protein>
    <submittedName>
        <fullName evidence="5">Aldehyde dehydrogenase</fullName>
    </submittedName>
</protein>
<dbReference type="InterPro" id="IPR016162">
    <property type="entry name" value="Ald_DH_N"/>
</dbReference>
<evidence type="ECO:0000313" key="5">
    <source>
        <dbReference type="EMBL" id="MFF3575169.1"/>
    </source>
</evidence>
<dbReference type="InterPro" id="IPR029510">
    <property type="entry name" value="Ald_DH_CS_GLU"/>
</dbReference>
<comment type="caution">
    <text evidence="5">The sequence shown here is derived from an EMBL/GenBank/DDBJ whole genome shotgun (WGS) entry which is preliminary data.</text>
</comment>
<dbReference type="InterPro" id="IPR016163">
    <property type="entry name" value="Ald_DH_C"/>
</dbReference>
<dbReference type="EMBL" id="JBIAQY010000040">
    <property type="protein sequence ID" value="MFF3575169.1"/>
    <property type="molecule type" value="Genomic_DNA"/>
</dbReference>
<dbReference type="InterPro" id="IPR016161">
    <property type="entry name" value="Ald_DH/histidinol_DH"/>
</dbReference>